<evidence type="ECO:0000313" key="3">
    <source>
        <dbReference type="Proteomes" id="UP000887566"/>
    </source>
</evidence>
<sequence>MLVQGASFVFLALFAVINAQPLKNITTCPDSPHILHDGICYTFGFVSLTWQEAKARCQSNGANLISIRDIKVGTWIKEVTGTVPFWFGLRRSGNGNFAWTEAPHKFDTDGFSDWASGEPNFSTGSCVSMFTPLVESGSMLRSVWKMTPCNEKLNFVCGKPADIA</sequence>
<dbReference type="SMART" id="SM00034">
    <property type="entry name" value="CLECT"/>
    <property type="match status" value="1"/>
</dbReference>
<dbReference type="InterPro" id="IPR016187">
    <property type="entry name" value="CTDL_fold"/>
</dbReference>
<dbReference type="InterPro" id="IPR001304">
    <property type="entry name" value="C-type_lectin-like"/>
</dbReference>
<name>A0A914VRC5_9BILA</name>
<dbReference type="Gene3D" id="3.10.100.10">
    <property type="entry name" value="Mannose-Binding Protein A, subunit A"/>
    <property type="match status" value="1"/>
</dbReference>
<accession>A0A914VRC5</accession>
<evidence type="ECO:0000256" key="1">
    <source>
        <dbReference type="SAM" id="SignalP"/>
    </source>
</evidence>
<dbReference type="SUPFAM" id="SSF56436">
    <property type="entry name" value="C-type lectin-like"/>
    <property type="match status" value="1"/>
</dbReference>
<proteinExistence type="predicted"/>
<feature type="signal peptide" evidence="1">
    <location>
        <begin position="1"/>
        <end position="19"/>
    </location>
</feature>
<dbReference type="PANTHER" id="PTHR22803">
    <property type="entry name" value="MANNOSE, PHOSPHOLIPASE, LECTIN RECEPTOR RELATED"/>
    <property type="match status" value="1"/>
</dbReference>
<dbReference type="Proteomes" id="UP000887566">
    <property type="component" value="Unplaced"/>
</dbReference>
<dbReference type="PROSITE" id="PS50041">
    <property type="entry name" value="C_TYPE_LECTIN_2"/>
    <property type="match status" value="1"/>
</dbReference>
<keyword evidence="1" id="KW-0732">Signal</keyword>
<dbReference type="WBParaSite" id="PSAMB.scaffold22size113857.g355.t1">
    <property type="protein sequence ID" value="PSAMB.scaffold22size113857.g355.t1"/>
    <property type="gene ID" value="PSAMB.scaffold22size113857.g355"/>
</dbReference>
<dbReference type="InterPro" id="IPR050111">
    <property type="entry name" value="C-type_lectin/snaclec_domain"/>
</dbReference>
<dbReference type="CDD" id="cd00037">
    <property type="entry name" value="CLECT"/>
    <property type="match status" value="1"/>
</dbReference>
<dbReference type="InterPro" id="IPR016186">
    <property type="entry name" value="C-type_lectin-like/link_sf"/>
</dbReference>
<organism evidence="3 4">
    <name type="scientific">Plectus sambesii</name>
    <dbReference type="NCBI Taxonomy" id="2011161"/>
    <lineage>
        <taxon>Eukaryota</taxon>
        <taxon>Metazoa</taxon>
        <taxon>Ecdysozoa</taxon>
        <taxon>Nematoda</taxon>
        <taxon>Chromadorea</taxon>
        <taxon>Plectida</taxon>
        <taxon>Plectina</taxon>
        <taxon>Plectoidea</taxon>
        <taxon>Plectidae</taxon>
        <taxon>Plectus</taxon>
    </lineage>
</organism>
<reference evidence="4" key="1">
    <citation type="submission" date="2022-11" db="UniProtKB">
        <authorList>
            <consortium name="WormBaseParasite"/>
        </authorList>
    </citation>
    <scope>IDENTIFICATION</scope>
</reference>
<feature type="domain" description="C-type lectin" evidence="2">
    <location>
        <begin position="36"/>
        <end position="158"/>
    </location>
</feature>
<feature type="chain" id="PRO_5037939061" evidence="1">
    <location>
        <begin position="20"/>
        <end position="164"/>
    </location>
</feature>
<keyword evidence="3" id="KW-1185">Reference proteome</keyword>
<evidence type="ECO:0000259" key="2">
    <source>
        <dbReference type="PROSITE" id="PS50041"/>
    </source>
</evidence>
<evidence type="ECO:0000313" key="4">
    <source>
        <dbReference type="WBParaSite" id="PSAMB.scaffold22size113857.g355.t1"/>
    </source>
</evidence>
<dbReference type="Pfam" id="PF00059">
    <property type="entry name" value="Lectin_C"/>
    <property type="match status" value="1"/>
</dbReference>
<protein>
    <submittedName>
        <fullName evidence="4">C-type lectin domain-containing protein</fullName>
    </submittedName>
</protein>
<dbReference type="AlphaFoldDB" id="A0A914VRC5"/>